<evidence type="ECO:0000256" key="1">
    <source>
        <dbReference type="SAM" id="MobiDB-lite"/>
    </source>
</evidence>
<keyword evidence="3" id="KW-1185">Reference proteome</keyword>
<accession>A0A4C1Z0C4</accession>
<name>A0A4C1Z0C4_EUMVA</name>
<evidence type="ECO:0000313" key="2">
    <source>
        <dbReference type="EMBL" id="GBP80652.1"/>
    </source>
</evidence>
<gene>
    <name evidence="2" type="ORF">EVAR_54110_1</name>
</gene>
<feature type="region of interest" description="Disordered" evidence="1">
    <location>
        <begin position="54"/>
        <end position="75"/>
    </location>
</feature>
<comment type="caution">
    <text evidence="2">The sequence shown here is derived from an EMBL/GenBank/DDBJ whole genome shotgun (WGS) entry which is preliminary data.</text>
</comment>
<dbReference type="Proteomes" id="UP000299102">
    <property type="component" value="Unassembled WGS sequence"/>
</dbReference>
<evidence type="ECO:0000313" key="3">
    <source>
        <dbReference type="Proteomes" id="UP000299102"/>
    </source>
</evidence>
<sequence>MDYVRQERAKKIMAKRQESSTACYFAVEVCPPIIISFRFGVSSVQSDAVNGRRHMYGGEDRDPTWHGASGEFARR</sequence>
<proteinExistence type="predicted"/>
<dbReference type="EMBL" id="BGZK01001473">
    <property type="protein sequence ID" value="GBP80652.1"/>
    <property type="molecule type" value="Genomic_DNA"/>
</dbReference>
<protein>
    <submittedName>
        <fullName evidence="2">Uncharacterized protein</fullName>
    </submittedName>
</protein>
<reference evidence="2 3" key="1">
    <citation type="journal article" date="2019" name="Commun. Biol.">
        <title>The bagworm genome reveals a unique fibroin gene that provides high tensile strength.</title>
        <authorList>
            <person name="Kono N."/>
            <person name="Nakamura H."/>
            <person name="Ohtoshi R."/>
            <person name="Tomita M."/>
            <person name="Numata K."/>
            <person name="Arakawa K."/>
        </authorList>
    </citation>
    <scope>NUCLEOTIDE SEQUENCE [LARGE SCALE GENOMIC DNA]</scope>
</reference>
<dbReference type="AlphaFoldDB" id="A0A4C1Z0C4"/>
<organism evidence="2 3">
    <name type="scientific">Eumeta variegata</name>
    <name type="common">Bagworm moth</name>
    <name type="synonym">Eumeta japonica</name>
    <dbReference type="NCBI Taxonomy" id="151549"/>
    <lineage>
        <taxon>Eukaryota</taxon>
        <taxon>Metazoa</taxon>
        <taxon>Ecdysozoa</taxon>
        <taxon>Arthropoda</taxon>
        <taxon>Hexapoda</taxon>
        <taxon>Insecta</taxon>
        <taxon>Pterygota</taxon>
        <taxon>Neoptera</taxon>
        <taxon>Endopterygota</taxon>
        <taxon>Lepidoptera</taxon>
        <taxon>Glossata</taxon>
        <taxon>Ditrysia</taxon>
        <taxon>Tineoidea</taxon>
        <taxon>Psychidae</taxon>
        <taxon>Oiketicinae</taxon>
        <taxon>Eumeta</taxon>
    </lineage>
</organism>